<dbReference type="EMBL" id="KV878176">
    <property type="protein sequence ID" value="OJI90669.1"/>
    <property type="molecule type" value="Genomic_DNA"/>
</dbReference>
<feature type="chain" id="PRO_5013222461" evidence="2">
    <location>
        <begin position="19"/>
        <end position="87"/>
    </location>
</feature>
<feature type="transmembrane region" description="Helical" evidence="1">
    <location>
        <begin position="61"/>
        <end position="80"/>
    </location>
</feature>
<reference evidence="4" key="1">
    <citation type="journal article" date="2017" name="Genome Biol.">
        <title>Comparative genomics reveals high biological diversity and specific adaptations in the industrially and medically important fungal genus Aspergillus.</title>
        <authorList>
            <person name="de Vries R.P."/>
            <person name="Riley R."/>
            <person name="Wiebenga A."/>
            <person name="Aguilar-Osorio G."/>
            <person name="Amillis S."/>
            <person name="Uchima C.A."/>
            <person name="Anderluh G."/>
            <person name="Asadollahi M."/>
            <person name="Askin M."/>
            <person name="Barry K."/>
            <person name="Battaglia E."/>
            <person name="Bayram O."/>
            <person name="Benocci T."/>
            <person name="Braus-Stromeyer S.A."/>
            <person name="Caldana C."/>
            <person name="Canovas D."/>
            <person name="Cerqueira G.C."/>
            <person name="Chen F."/>
            <person name="Chen W."/>
            <person name="Choi C."/>
            <person name="Clum A."/>
            <person name="Dos Santos R.A."/>
            <person name="Damasio A.R."/>
            <person name="Diallinas G."/>
            <person name="Emri T."/>
            <person name="Fekete E."/>
            <person name="Flipphi M."/>
            <person name="Freyberg S."/>
            <person name="Gallo A."/>
            <person name="Gournas C."/>
            <person name="Habgood R."/>
            <person name="Hainaut M."/>
            <person name="Harispe M.L."/>
            <person name="Henrissat B."/>
            <person name="Hilden K.S."/>
            <person name="Hope R."/>
            <person name="Hossain A."/>
            <person name="Karabika E."/>
            <person name="Karaffa L."/>
            <person name="Karanyi Z."/>
            <person name="Krasevec N."/>
            <person name="Kuo A."/>
            <person name="Kusch H."/>
            <person name="LaButti K."/>
            <person name="Lagendijk E.L."/>
            <person name="Lapidus A."/>
            <person name="Levasseur A."/>
            <person name="Lindquist E."/>
            <person name="Lipzen A."/>
            <person name="Logrieco A.F."/>
            <person name="MacCabe A."/>
            <person name="Maekelae M.R."/>
            <person name="Malavazi I."/>
            <person name="Melin P."/>
            <person name="Meyer V."/>
            <person name="Mielnichuk N."/>
            <person name="Miskei M."/>
            <person name="Molnar A.P."/>
            <person name="Mule G."/>
            <person name="Ngan C.Y."/>
            <person name="Orejas M."/>
            <person name="Orosz E."/>
            <person name="Ouedraogo J.P."/>
            <person name="Overkamp K.M."/>
            <person name="Park H.-S."/>
            <person name="Perrone G."/>
            <person name="Piumi F."/>
            <person name="Punt P.J."/>
            <person name="Ram A.F."/>
            <person name="Ramon A."/>
            <person name="Rauscher S."/>
            <person name="Record E."/>
            <person name="Riano-Pachon D.M."/>
            <person name="Robert V."/>
            <person name="Roehrig J."/>
            <person name="Ruller R."/>
            <person name="Salamov A."/>
            <person name="Salih N.S."/>
            <person name="Samson R.A."/>
            <person name="Sandor E."/>
            <person name="Sanguinetti M."/>
            <person name="Schuetze T."/>
            <person name="Sepcic K."/>
            <person name="Shelest E."/>
            <person name="Sherlock G."/>
            <person name="Sophianopoulou V."/>
            <person name="Squina F.M."/>
            <person name="Sun H."/>
            <person name="Susca A."/>
            <person name="Todd R.B."/>
            <person name="Tsang A."/>
            <person name="Unkles S.E."/>
            <person name="van de Wiele N."/>
            <person name="van Rossen-Uffink D."/>
            <person name="Oliveira J.V."/>
            <person name="Vesth T.C."/>
            <person name="Visser J."/>
            <person name="Yu J.-H."/>
            <person name="Zhou M."/>
            <person name="Andersen M.R."/>
            <person name="Archer D.B."/>
            <person name="Baker S.E."/>
            <person name="Benoit I."/>
            <person name="Brakhage A.A."/>
            <person name="Braus G.H."/>
            <person name="Fischer R."/>
            <person name="Frisvad J.C."/>
            <person name="Goldman G.H."/>
            <person name="Houbraken J."/>
            <person name="Oakley B."/>
            <person name="Pocsi I."/>
            <person name="Scazzocchio C."/>
            <person name="Seiboth B."/>
            <person name="vanKuyk P.A."/>
            <person name="Wortman J."/>
            <person name="Dyer P.S."/>
            <person name="Grigoriev I.V."/>
        </authorList>
    </citation>
    <scope>NUCLEOTIDE SEQUENCE [LARGE SCALE GENOMIC DNA]</scope>
    <source>
        <strain evidence="4">CBS 134.48</strain>
    </source>
</reference>
<keyword evidence="4" id="KW-1185">Reference proteome</keyword>
<evidence type="ECO:0000256" key="2">
    <source>
        <dbReference type="SAM" id="SignalP"/>
    </source>
</evidence>
<dbReference type="AlphaFoldDB" id="A0A1L9NN38"/>
<keyword evidence="1" id="KW-0812">Transmembrane</keyword>
<evidence type="ECO:0000313" key="4">
    <source>
        <dbReference type="Proteomes" id="UP000184304"/>
    </source>
</evidence>
<proteinExistence type="predicted"/>
<dbReference type="VEuPathDB" id="FungiDB:ASPTUDRAFT_259960"/>
<evidence type="ECO:0000313" key="3">
    <source>
        <dbReference type="EMBL" id="OJI90669.1"/>
    </source>
</evidence>
<dbReference type="Proteomes" id="UP000184304">
    <property type="component" value="Unassembled WGS sequence"/>
</dbReference>
<name>A0A1L9NN38_ASPTC</name>
<gene>
    <name evidence="3" type="ORF">ASPTUDRAFT_259960</name>
</gene>
<keyword evidence="1" id="KW-0472">Membrane</keyword>
<evidence type="ECO:0000256" key="1">
    <source>
        <dbReference type="SAM" id="Phobius"/>
    </source>
</evidence>
<accession>A0A1L9NN38</accession>
<sequence length="87" mass="10166">MLLLSLFFSAYDLHLSSSFFADMCPLKWNIHAHGKSRHIFFISFAFSYFSHGRFRKFLESGHVLLGSVYLLLMLALRYAGLKFFPRP</sequence>
<protein>
    <submittedName>
        <fullName evidence="3">Uncharacterized protein</fullName>
    </submittedName>
</protein>
<keyword evidence="2" id="KW-0732">Signal</keyword>
<feature type="signal peptide" evidence="2">
    <location>
        <begin position="1"/>
        <end position="18"/>
    </location>
</feature>
<organism evidence="3 4">
    <name type="scientific">Aspergillus tubingensis (strain CBS 134.48)</name>
    <dbReference type="NCBI Taxonomy" id="767770"/>
    <lineage>
        <taxon>Eukaryota</taxon>
        <taxon>Fungi</taxon>
        <taxon>Dikarya</taxon>
        <taxon>Ascomycota</taxon>
        <taxon>Pezizomycotina</taxon>
        <taxon>Eurotiomycetes</taxon>
        <taxon>Eurotiomycetidae</taxon>
        <taxon>Eurotiales</taxon>
        <taxon>Aspergillaceae</taxon>
        <taxon>Aspergillus</taxon>
        <taxon>Aspergillus subgen. Circumdati</taxon>
    </lineage>
</organism>
<keyword evidence="1" id="KW-1133">Transmembrane helix</keyword>